<dbReference type="AlphaFoldDB" id="A0A1M6ELD2"/>
<gene>
    <name evidence="2" type="ORF">SAMN05444401_1606</name>
</gene>
<sequence>MPWIKQKEMELYNKLENKLKSSSTKDSAAMEGMVGSTGIPENINGDISSIDNGSVAEDINTSPL</sequence>
<keyword evidence="3" id="KW-1185">Reference proteome</keyword>
<proteinExistence type="predicted"/>
<organism evidence="2 3">
    <name type="scientific">Clostridium amylolyticum</name>
    <dbReference type="NCBI Taxonomy" id="1121298"/>
    <lineage>
        <taxon>Bacteria</taxon>
        <taxon>Bacillati</taxon>
        <taxon>Bacillota</taxon>
        <taxon>Clostridia</taxon>
        <taxon>Eubacteriales</taxon>
        <taxon>Clostridiaceae</taxon>
        <taxon>Clostridium</taxon>
    </lineage>
</organism>
<evidence type="ECO:0000313" key="2">
    <source>
        <dbReference type="EMBL" id="SHI86060.1"/>
    </source>
</evidence>
<reference evidence="2 3" key="1">
    <citation type="submission" date="2016-11" db="EMBL/GenBank/DDBJ databases">
        <authorList>
            <person name="Jaros S."/>
            <person name="Januszkiewicz K."/>
            <person name="Wedrychowicz H."/>
        </authorList>
    </citation>
    <scope>NUCLEOTIDE SEQUENCE [LARGE SCALE GENOMIC DNA]</scope>
    <source>
        <strain evidence="2 3">DSM 21864</strain>
    </source>
</reference>
<dbReference type="Proteomes" id="UP000184080">
    <property type="component" value="Unassembled WGS sequence"/>
</dbReference>
<dbReference type="RefSeq" id="WP_073005348.1">
    <property type="nucleotide sequence ID" value="NZ_FQZO01000002.1"/>
</dbReference>
<evidence type="ECO:0000313" key="3">
    <source>
        <dbReference type="Proteomes" id="UP000184080"/>
    </source>
</evidence>
<protein>
    <submittedName>
        <fullName evidence="2">Uncharacterized protein</fullName>
    </submittedName>
</protein>
<dbReference type="EMBL" id="FQZO01000002">
    <property type="protein sequence ID" value="SHI86060.1"/>
    <property type="molecule type" value="Genomic_DNA"/>
</dbReference>
<feature type="region of interest" description="Disordered" evidence="1">
    <location>
        <begin position="20"/>
        <end position="64"/>
    </location>
</feature>
<evidence type="ECO:0000256" key="1">
    <source>
        <dbReference type="SAM" id="MobiDB-lite"/>
    </source>
</evidence>
<accession>A0A1M6ELD2</accession>
<dbReference type="OrthoDB" id="1930058at2"/>
<name>A0A1M6ELD2_9CLOT</name>